<comment type="caution">
    <text evidence="7">The sequence shown here is derived from an EMBL/GenBank/DDBJ whole genome shotgun (WGS) entry which is preliminary data.</text>
</comment>
<dbReference type="InterPro" id="IPR018060">
    <property type="entry name" value="HTH_AraC"/>
</dbReference>
<dbReference type="SUPFAM" id="SSF46689">
    <property type="entry name" value="Homeodomain-like"/>
    <property type="match status" value="1"/>
</dbReference>
<dbReference type="Gene3D" id="1.10.10.60">
    <property type="entry name" value="Homeodomain-like"/>
    <property type="match status" value="1"/>
</dbReference>
<feature type="transmembrane region" description="Helical" evidence="5">
    <location>
        <begin position="59"/>
        <end position="78"/>
    </location>
</feature>
<dbReference type="EMBL" id="LNCD01000036">
    <property type="protein sequence ID" value="KWV56529.1"/>
    <property type="molecule type" value="Genomic_DNA"/>
</dbReference>
<feature type="domain" description="HTH araC/xylS-type" evidence="6">
    <location>
        <begin position="236"/>
        <end position="341"/>
    </location>
</feature>
<name>A0A109JWR5_9HYPH</name>
<feature type="region of interest" description="Disordered" evidence="4">
    <location>
        <begin position="334"/>
        <end position="358"/>
    </location>
</feature>
<keyword evidence="8" id="KW-1185">Reference proteome</keyword>
<dbReference type="PANTHER" id="PTHR43280">
    <property type="entry name" value="ARAC-FAMILY TRANSCRIPTIONAL REGULATOR"/>
    <property type="match status" value="1"/>
</dbReference>
<keyword evidence="2" id="KW-0238">DNA-binding</keyword>
<feature type="compositionally biased region" description="Low complexity" evidence="4">
    <location>
        <begin position="340"/>
        <end position="350"/>
    </location>
</feature>
<evidence type="ECO:0000313" key="8">
    <source>
        <dbReference type="Proteomes" id="UP000068164"/>
    </source>
</evidence>
<dbReference type="InterPro" id="IPR009057">
    <property type="entry name" value="Homeodomain-like_sf"/>
</dbReference>
<keyword evidence="5" id="KW-0472">Membrane</keyword>
<evidence type="ECO:0000256" key="1">
    <source>
        <dbReference type="ARBA" id="ARBA00023015"/>
    </source>
</evidence>
<protein>
    <submittedName>
        <fullName evidence="7">AraC family transcriptional regulator</fullName>
    </submittedName>
</protein>
<reference evidence="7 8" key="1">
    <citation type="submission" date="2015-11" db="EMBL/GenBank/DDBJ databases">
        <title>Draft Genome Sequence of the Strain BR 10423 (Rhizobium sp.) isolated from nodules of Mimosa pudica.</title>
        <authorList>
            <person name="Barauna A.C."/>
            <person name="Zilli J.E."/>
            <person name="Simoes-Araujo J.L."/>
            <person name="Reis V.M."/>
            <person name="James E.K."/>
            <person name="Reis F.B.Jr."/>
            <person name="Rouws L.F."/>
            <person name="Passos S.R."/>
            <person name="Gois S.R."/>
        </authorList>
    </citation>
    <scope>NUCLEOTIDE SEQUENCE [LARGE SCALE GENOMIC DNA]</scope>
    <source>
        <strain evidence="7 8">BR10423</strain>
    </source>
</reference>
<evidence type="ECO:0000256" key="4">
    <source>
        <dbReference type="SAM" id="MobiDB-lite"/>
    </source>
</evidence>
<dbReference type="SMART" id="SM00342">
    <property type="entry name" value="HTH_ARAC"/>
    <property type="match status" value="1"/>
</dbReference>
<organism evidence="7 8">
    <name type="scientific">Rhizobium altiplani</name>
    <dbReference type="NCBI Taxonomy" id="1864509"/>
    <lineage>
        <taxon>Bacteria</taxon>
        <taxon>Pseudomonadati</taxon>
        <taxon>Pseudomonadota</taxon>
        <taxon>Alphaproteobacteria</taxon>
        <taxon>Hyphomicrobiales</taxon>
        <taxon>Rhizobiaceae</taxon>
        <taxon>Rhizobium/Agrobacterium group</taxon>
        <taxon>Rhizobium</taxon>
    </lineage>
</organism>
<feature type="transmembrane region" description="Helical" evidence="5">
    <location>
        <begin position="6"/>
        <end position="22"/>
    </location>
</feature>
<gene>
    <name evidence="7" type="ORF">AS026_33730</name>
</gene>
<dbReference type="PROSITE" id="PS01124">
    <property type="entry name" value="HTH_ARAC_FAMILY_2"/>
    <property type="match status" value="1"/>
</dbReference>
<sequence>MPSIPLPFVISLLLCLILFRTMRQAEHRLGLFPLLIATFAAQAMLSGLNWNLGWYPARLIQPVVAAILPALCFAAFNQLRRDRLATSNDILPHLLPVILVAILVTLWRAPIDIVLFATYLGYGLALLKIAKEGPDALSSVRIADEWTAHKALVAVAVMLVVTSFIDAIVAVDFFLGKGEQGRMVLTIASVLWLAIAGYAATVADKARPADEGNALSEDFDHSSSAQQVPSDAMEDKAIANHIDTLMREQHLYRDPDLTLQRLARRSGIPARQISGALNRTFGRNVSQVVNEYRVSDAKQRLVTTRDQITTIMLESGFGTKSNFNREFLRVTGMTPSRYRSSGGESSAASGLPKEASIR</sequence>
<feature type="transmembrane region" description="Helical" evidence="5">
    <location>
        <begin position="183"/>
        <end position="203"/>
    </location>
</feature>
<feature type="region of interest" description="Disordered" evidence="4">
    <location>
        <begin position="211"/>
        <end position="232"/>
    </location>
</feature>
<feature type="transmembrane region" description="Helical" evidence="5">
    <location>
        <begin position="113"/>
        <end position="130"/>
    </location>
</feature>
<feature type="transmembrane region" description="Helical" evidence="5">
    <location>
        <begin position="29"/>
        <end position="47"/>
    </location>
</feature>
<keyword evidence="3" id="KW-0804">Transcription</keyword>
<feature type="transmembrane region" description="Helical" evidence="5">
    <location>
        <begin position="90"/>
        <end position="107"/>
    </location>
</feature>
<dbReference type="Pfam" id="PF12833">
    <property type="entry name" value="HTH_18"/>
    <property type="match status" value="1"/>
</dbReference>
<dbReference type="Proteomes" id="UP000068164">
    <property type="component" value="Unassembled WGS sequence"/>
</dbReference>
<evidence type="ECO:0000256" key="3">
    <source>
        <dbReference type="ARBA" id="ARBA00023163"/>
    </source>
</evidence>
<evidence type="ECO:0000256" key="2">
    <source>
        <dbReference type="ARBA" id="ARBA00023125"/>
    </source>
</evidence>
<dbReference type="GO" id="GO:0003700">
    <property type="term" value="F:DNA-binding transcription factor activity"/>
    <property type="evidence" value="ECO:0007669"/>
    <property type="project" value="InterPro"/>
</dbReference>
<keyword evidence="5" id="KW-0812">Transmembrane</keyword>
<evidence type="ECO:0000313" key="7">
    <source>
        <dbReference type="EMBL" id="KWV56529.1"/>
    </source>
</evidence>
<keyword evidence="5" id="KW-1133">Transmembrane helix</keyword>
<dbReference type="OrthoDB" id="345413at2"/>
<accession>A0A109JWR5</accession>
<proteinExistence type="predicted"/>
<dbReference type="PANTHER" id="PTHR43280:SF29">
    <property type="entry name" value="ARAC-FAMILY TRANSCRIPTIONAL REGULATOR"/>
    <property type="match status" value="1"/>
</dbReference>
<dbReference type="GO" id="GO:0043565">
    <property type="term" value="F:sequence-specific DNA binding"/>
    <property type="evidence" value="ECO:0007669"/>
    <property type="project" value="InterPro"/>
</dbReference>
<dbReference type="AlphaFoldDB" id="A0A109JWR5"/>
<evidence type="ECO:0000259" key="6">
    <source>
        <dbReference type="PROSITE" id="PS01124"/>
    </source>
</evidence>
<feature type="transmembrane region" description="Helical" evidence="5">
    <location>
        <begin position="151"/>
        <end position="171"/>
    </location>
</feature>
<evidence type="ECO:0000256" key="5">
    <source>
        <dbReference type="SAM" id="Phobius"/>
    </source>
</evidence>
<keyword evidence="1" id="KW-0805">Transcription regulation</keyword>